<evidence type="ECO:0000256" key="1">
    <source>
        <dbReference type="ARBA" id="ARBA00022729"/>
    </source>
</evidence>
<dbReference type="Gene3D" id="3.40.190.10">
    <property type="entry name" value="Periplasmic binding protein-like II"/>
    <property type="match status" value="2"/>
</dbReference>
<dbReference type="EMBL" id="JBGOSP010000017">
    <property type="protein sequence ID" value="MFA3840476.1"/>
    <property type="molecule type" value="Genomic_DNA"/>
</dbReference>
<organism evidence="2 3">
    <name type="scientific">Streptomyces aureus</name>
    <dbReference type="NCBI Taxonomy" id="193461"/>
    <lineage>
        <taxon>Bacteria</taxon>
        <taxon>Bacillati</taxon>
        <taxon>Actinomycetota</taxon>
        <taxon>Actinomycetes</taxon>
        <taxon>Kitasatosporales</taxon>
        <taxon>Streptomycetaceae</taxon>
        <taxon>Streptomyces</taxon>
    </lineage>
</organism>
<dbReference type="RefSeq" id="WP_372565009.1">
    <property type="nucleotide sequence ID" value="NZ_JBGOSP010000017.1"/>
</dbReference>
<name>A0ABV4SQJ0_9ACTN</name>
<protein>
    <submittedName>
        <fullName evidence="2">ABC transporter substrate-binding protein</fullName>
    </submittedName>
</protein>
<keyword evidence="1" id="KW-0732">Signal</keyword>
<dbReference type="PANTHER" id="PTHR30006">
    <property type="entry name" value="THIAMINE-BINDING PERIPLASMIC PROTEIN-RELATED"/>
    <property type="match status" value="1"/>
</dbReference>
<dbReference type="SUPFAM" id="SSF53850">
    <property type="entry name" value="Periplasmic binding protein-like II"/>
    <property type="match status" value="1"/>
</dbReference>
<proteinExistence type="predicted"/>
<reference evidence="2 3" key="1">
    <citation type="submission" date="2024-08" db="EMBL/GenBank/DDBJ databases">
        <title>Genome sequence of Streptomyces aureus CACIA-1.46HGO.</title>
        <authorList>
            <person name="Evangelista-Martinez Z."/>
        </authorList>
    </citation>
    <scope>NUCLEOTIDE SEQUENCE [LARGE SCALE GENOMIC DNA]</scope>
    <source>
        <strain evidence="2 3">CACIA-1.46HGO</strain>
    </source>
</reference>
<dbReference type="PANTHER" id="PTHR30006:SF24">
    <property type="entry name" value="SLL0237 PROTEIN"/>
    <property type="match status" value="1"/>
</dbReference>
<evidence type="ECO:0000313" key="2">
    <source>
        <dbReference type="EMBL" id="MFA3840476.1"/>
    </source>
</evidence>
<accession>A0ABV4SQJ0</accession>
<evidence type="ECO:0000313" key="3">
    <source>
        <dbReference type="Proteomes" id="UP001571476"/>
    </source>
</evidence>
<comment type="caution">
    <text evidence="2">The sequence shown here is derived from an EMBL/GenBank/DDBJ whole genome shotgun (WGS) entry which is preliminary data.</text>
</comment>
<dbReference type="Proteomes" id="UP001571476">
    <property type="component" value="Unassembled WGS sequence"/>
</dbReference>
<dbReference type="Pfam" id="PF13343">
    <property type="entry name" value="SBP_bac_6"/>
    <property type="match status" value="1"/>
</dbReference>
<keyword evidence="3" id="KW-1185">Reference proteome</keyword>
<gene>
    <name evidence="2" type="ORF">ACEG43_30525</name>
</gene>
<sequence length="377" mass="40547">MRRTPICRVTWSPDASAGSKSQAGSGRPRSLVIGVVLVTGAAVTGCGTGASTAELPTTMPALVRQAEKEGEVNWASWNPEAQMQPAIDLFEKKYPGIRVKYTNIKAPDQVSRLKLEQAARKVSIDVANAGGLTMTPAVKLAADVDWSKYGVGEKNIFAKNFVYVWATPKVWAYNTDKVKPADVPRSWDDLLESKWAGGKISAESRASFMTVWDLDRSLGEDKALAWAKEFAPLRPHYSPNLTQAEAPIESGQVNIGTSLISLVLAAKAKGAPVEVAPVSPTSASESYLYVPQGAAHPAAAALLTSFLSSDEAQKLLAKTYNSRIPVDTDCSDPSKNAVLQALCAAHLKWYGAKSLEDYDRMTDFFPKVEKTLGTDVG</sequence>